<organism evidence="4 5">
    <name type="scientific">Pan troglodytes</name>
    <name type="common">Chimpanzee</name>
    <dbReference type="NCBI Taxonomy" id="9598"/>
    <lineage>
        <taxon>Eukaryota</taxon>
        <taxon>Metazoa</taxon>
        <taxon>Chordata</taxon>
        <taxon>Craniata</taxon>
        <taxon>Vertebrata</taxon>
        <taxon>Euteleostomi</taxon>
        <taxon>Mammalia</taxon>
        <taxon>Eutheria</taxon>
        <taxon>Euarchontoglires</taxon>
        <taxon>Primates</taxon>
        <taxon>Haplorrhini</taxon>
        <taxon>Catarrhini</taxon>
        <taxon>Hominidae</taxon>
        <taxon>Pan</taxon>
    </lineage>
</organism>
<dbReference type="SMR" id="A0A2J8NFR5"/>
<name>A0A2J8NFR5_PANTR</name>
<dbReference type="Pfam" id="PF01217">
    <property type="entry name" value="Clat_adaptor_s"/>
    <property type="match status" value="1"/>
</dbReference>
<evidence type="ECO:0000259" key="3">
    <source>
        <dbReference type="Pfam" id="PF01217"/>
    </source>
</evidence>
<evidence type="ECO:0000256" key="2">
    <source>
        <dbReference type="ARBA" id="ARBA00022927"/>
    </source>
</evidence>
<evidence type="ECO:0000313" key="4">
    <source>
        <dbReference type="EMBL" id="PNI70593.1"/>
    </source>
</evidence>
<keyword evidence="2" id="KW-0813">Transport</keyword>
<dbReference type="AlphaFoldDB" id="A0A2J8NFR5"/>
<evidence type="ECO:0000313" key="5">
    <source>
        <dbReference type="Proteomes" id="UP000236370"/>
    </source>
</evidence>
<dbReference type="Gene3D" id="3.30.450.60">
    <property type="match status" value="1"/>
</dbReference>
<reference evidence="4 5" key="1">
    <citation type="submission" date="2017-12" db="EMBL/GenBank/DDBJ databases">
        <title>High-resolution comparative analysis of great ape genomes.</title>
        <authorList>
            <person name="Pollen A."/>
            <person name="Hastie A."/>
            <person name="Hormozdiari F."/>
            <person name="Dougherty M."/>
            <person name="Liu R."/>
            <person name="Chaisson M."/>
            <person name="Hoppe E."/>
            <person name="Hill C."/>
            <person name="Pang A."/>
            <person name="Hillier L."/>
            <person name="Baker C."/>
            <person name="Armstrong J."/>
            <person name="Shendure J."/>
            <person name="Paten B."/>
            <person name="Wilson R."/>
            <person name="Chao H."/>
            <person name="Schneider V."/>
            <person name="Ventura M."/>
            <person name="Kronenberg Z."/>
            <person name="Murali S."/>
            <person name="Gordon D."/>
            <person name="Cantsilieris S."/>
            <person name="Munson K."/>
            <person name="Nelson B."/>
            <person name="Raja A."/>
            <person name="Underwood J."/>
            <person name="Diekhans M."/>
            <person name="Fiddes I."/>
            <person name="Haussler D."/>
            <person name="Eichler E."/>
        </authorList>
    </citation>
    <scope>NUCLEOTIDE SEQUENCE [LARGE SCALE GENOMIC DNA]</scope>
    <source>
        <strain evidence="4">Yerkes chimp pedigree #C0471</strain>
    </source>
</reference>
<dbReference type="SUPFAM" id="SSF64356">
    <property type="entry name" value="SNARE-like"/>
    <property type="match status" value="1"/>
</dbReference>
<protein>
    <submittedName>
        <fullName evidence="4">AP1S3 isoform 1</fullName>
    </submittedName>
</protein>
<dbReference type="GO" id="GO:0005737">
    <property type="term" value="C:cytoplasm"/>
    <property type="evidence" value="ECO:0007669"/>
    <property type="project" value="UniProtKB-ARBA"/>
</dbReference>
<evidence type="ECO:0000256" key="1">
    <source>
        <dbReference type="ARBA" id="ARBA00004184"/>
    </source>
</evidence>
<dbReference type="Proteomes" id="UP000236370">
    <property type="component" value="Unassembled WGS sequence"/>
</dbReference>
<comment type="subcellular location">
    <subcellularLocation>
        <location evidence="1">Endomembrane system</location>
        <topology evidence="1">Peripheral membrane protein</topology>
    </subcellularLocation>
</comment>
<sequence length="56" mass="6246">MISFLDEERLGGGGGDCIFVGKTVSRLLNVCELDIIFNFEKAYFILDEFIIGGEIQ</sequence>
<dbReference type="InterPro" id="IPR011012">
    <property type="entry name" value="Longin-like_dom_sf"/>
</dbReference>
<dbReference type="EMBL" id="NBAG03000230">
    <property type="protein sequence ID" value="PNI70593.1"/>
    <property type="molecule type" value="Genomic_DNA"/>
</dbReference>
<dbReference type="GO" id="GO:0015031">
    <property type="term" value="P:protein transport"/>
    <property type="evidence" value="ECO:0007669"/>
    <property type="project" value="UniProtKB-KW"/>
</dbReference>
<feature type="domain" description="AP complex mu/sigma subunit" evidence="3">
    <location>
        <begin position="25"/>
        <end position="56"/>
    </location>
</feature>
<dbReference type="InterPro" id="IPR022775">
    <property type="entry name" value="AP_mu_sigma_su"/>
</dbReference>
<keyword evidence="2" id="KW-0653">Protein transport</keyword>
<feature type="non-terminal residue" evidence="4">
    <location>
        <position position="56"/>
    </location>
</feature>
<gene>
    <name evidence="4" type="ORF">CK820_G0010977</name>
</gene>
<dbReference type="GO" id="GO:0012505">
    <property type="term" value="C:endomembrane system"/>
    <property type="evidence" value="ECO:0007669"/>
    <property type="project" value="UniProtKB-SubCell"/>
</dbReference>
<comment type="caution">
    <text evidence="4">The sequence shown here is derived from an EMBL/GenBank/DDBJ whole genome shotgun (WGS) entry which is preliminary data.</text>
</comment>
<proteinExistence type="predicted"/>
<accession>A0A2J8NFR5</accession>